<comment type="similarity">
    <text evidence="1">Belongs to the thioesterase PaaI family.</text>
</comment>
<feature type="domain" description="Thioesterase" evidence="3">
    <location>
        <begin position="49"/>
        <end position="127"/>
    </location>
</feature>
<evidence type="ECO:0000256" key="1">
    <source>
        <dbReference type="ARBA" id="ARBA00008324"/>
    </source>
</evidence>
<dbReference type="CDD" id="cd03443">
    <property type="entry name" value="PaaI_thioesterase"/>
    <property type="match status" value="1"/>
</dbReference>
<evidence type="ECO:0000313" key="5">
    <source>
        <dbReference type="Proteomes" id="UP000252706"/>
    </source>
</evidence>
<dbReference type="Pfam" id="PF03061">
    <property type="entry name" value="4HBT"/>
    <property type="match status" value="1"/>
</dbReference>
<organism evidence="4 5">
    <name type="scientific">Phaeobacter gallaeciensis</name>
    <dbReference type="NCBI Taxonomy" id="60890"/>
    <lineage>
        <taxon>Bacteria</taxon>
        <taxon>Pseudomonadati</taxon>
        <taxon>Pseudomonadota</taxon>
        <taxon>Alphaproteobacteria</taxon>
        <taxon>Rhodobacterales</taxon>
        <taxon>Roseobacteraceae</taxon>
        <taxon>Phaeobacter</taxon>
    </lineage>
</organism>
<dbReference type="PANTHER" id="PTHR21660:SF1">
    <property type="entry name" value="ACYL-COENZYME A THIOESTERASE 13"/>
    <property type="match status" value="1"/>
</dbReference>
<dbReference type="EMBL" id="QOCE01000047">
    <property type="protein sequence ID" value="RBW50794.1"/>
    <property type="molecule type" value="Genomic_DNA"/>
</dbReference>
<evidence type="ECO:0000256" key="2">
    <source>
        <dbReference type="ARBA" id="ARBA00022801"/>
    </source>
</evidence>
<keyword evidence="2" id="KW-0378">Hydrolase</keyword>
<dbReference type="AlphaFoldDB" id="A0A366WLT6"/>
<gene>
    <name evidence="4" type="ORF">DS909_19760</name>
</gene>
<protein>
    <submittedName>
        <fullName evidence="4">PaaI family thioesterase</fullName>
    </submittedName>
</protein>
<sequence>MTSAQPETDSPTIKRSGCQNATGFEIELCAETGHAKCYLDLAPGHLNSHGILHGGFIAMILDVACGNTASAYFDRVEHPLVLTVSLNTNYIGAVREGRVIATGKPAGGGRNLCYVNGEMHHQDGTLIATATGVFKRHSKAK</sequence>
<dbReference type="SUPFAM" id="SSF54637">
    <property type="entry name" value="Thioesterase/thiol ester dehydrase-isomerase"/>
    <property type="match status" value="1"/>
</dbReference>
<dbReference type="OrthoDB" id="3477511at2"/>
<dbReference type="InterPro" id="IPR003736">
    <property type="entry name" value="PAAI_dom"/>
</dbReference>
<evidence type="ECO:0000259" key="3">
    <source>
        <dbReference type="Pfam" id="PF03061"/>
    </source>
</evidence>
<comment type="caution">
    <text evidence="4">The sequence shown here is derived from an EMBL/GenBank/DDBJ whole genome shotgun (WGS) entry which is preliminary data.</text>
</comment>
<accession>A0A366WLT6</accession>
<dbReference type="InterPro" id="IPR006683">
    <property type="entry name" value="Thioestr_dom"/>
</dbReference>
<reference evidence="4 5" key="1">
    <citation type="submission" date="2018-07" db="EMBL/GenBank/DDBJ databases">
        <title>Modular assembly of carbohydrate-degrading microbial communities in the ocean.</title>
        <authorList>
            <person name="Enke T.N."/>
            <person name="Datta M.S."/>
            <person name="Schwartzman J.A."/>
            <person name="Cermak N."/>
            <person name="Schmitz D.A."/>
            <person name="Barrere J."/>
            <person name="Cordero O.X."/>
        </authorList>
    </citation>
    <scope>NUCLEOTIDE SEQUENCE [LARGE SCALE GENOMIC DNA]</scope>
    <source>
        <strain evidence="4 5">C3M10</strain>
    </source>
</reference>
<dbReference type="PANTHER" id="PTHR21660">
    <property type="entry name" value="THIOESTERASE SUPERFAMILY MEMBER-RELATED"/>
    <property type="match status" value="1"/>
</dbReference>
<dbReference type="Gene3D" id="3.10.129.10">
    <property type="entry name" value="Hotdog Thioesterase"/>
    <property type="match status" value="1"/>
</dbReference>
<evidence type="ECO:0000313" key="4">
    <source>
        <dbReference type="EMBL" id="RBW50794.1"/>
    </source>
</evidence>
<dbReference type="NCBIfam" id="TIGR00369">
    <property type="entry name" value="unchar_dom_1"/>
    <property type="match status" value="1"/>
</dbReference>
<dbReference type="RefSeq" id="WP_113825276.1">
    <property type="nucleotide sequence ID" value="NZ_QOCE01000047.1"/>
</dbReference>
<dbReference type="Proteomes" id="UP000252706">
    <property type="component" value="Unassembled WGS sequence"/>
</dbReference>
<proteinExistence type="inferred from homology"/>
<dbReference type="GO" id="GO:0047617">
    <property type="term" value="F:fatty acyl-CoA hydrolase activity"/>
    <property type="evidence" value="ECO:0007669"/>
    <property type="project" value="InterPro"/>
</dbReference>
<dbReference type="InterPro" id="IPR029069">
    <property type="entry name" value="HotDog_dom_sf"/>
</dbReference>
<name>A0A366WLT6_9RHOB</name>
<dbReference type="InterPro" id="IPR039298">
    <property type="entry name" value="ACOT13"/>
</dbReference>